<dbReference type="OrthoDB" id="9806956at2"/>
<dbReference type="InterPro" id="IPR005845">
    <property type="entry name" value="A-D-PHexomutase_a/b/a-II"/>
</dbReference>
<dbReference type="InterPro" id="IPR005844">
    <property type="entry name" value="A-D-PHexomutase_a/b/a-I"/>
</dbReference>
<dbReference type="Pfam" id="PF02878">
    <property type="entry name" value="PGM_PMM_I"/>
    <property type="match status" value="1"/>
</dbReference>
<organism evidence="7 8">
    <name type="scientific">Treponema succinifaciens (strain ATCC 33096 / DSM 2489 / 6091)</name>
    <dbReference type="NCBI Taxonomy" id="869209"/>
    <lineage>
        <taxon>Bacteria</taxon>
        <taxon>Pseudomonadati</taxon>
        <taxon>Spirochaetota</taxon>
        <taxon>Spirochaetia</taxon>
        <taxon>Spirochaetales</taxon>
        <taxon>Treponemataceae</taxon>
        <taxon>Treponema</taxon>
    </lineage>
</organism>
<comment type="cofactor">
    <cofactor evidence="1">
        <name>Mg(2+)</name>
        <dbReference type="ChEBI" id="CHEBI:18420"/>
    </cofactor>
</comment>
<dbReference type="PANTHER" id="PTHR42946">
    <property type="entry name" value="PHOSPHOHEXOSE MUTASE"/>
    <property type="match status" value="1"/>
</dbReference>
<reference evidence="7 8" key="1">
    <citation type="journal article" date="2011" name="Stand. Genomic Sci.">
        <title>Complete genome sequence of Treponema succinifaciens type strain (6091).</title>
        <authorList>
            <person name="Han C."/>
            <person name="Gronow S."/>
            <person name="Teshima H."/>
            <person name="Lapidus A."/>
            <person name="Nolan M."/>
            <person name="Lucas S."/>
            <person name="Hammon N."/>
            <person name="Deshpande S."/>
            <person name="Cheng J.F."/>
            <person name="Zeytun A."/>
            <person name="Tapia R."/>
            <person name="Goodwin L."/>
            <person name="Pitluck S."/>
            <person name="Liolios K."/>
            <person name="Pagani I."/>
            <person name="Ivanova N."/>
            <person name="Mavromatis K."/>
            <person name="Mikhailova N."/>
            <person name="Huntemann M."/>
            <person name="Pati A."/>
            <person name="Chen A."/>
            <person name="Palaniappan K."/>
            <person name="Land M."/>
            <person name="Hauser L."/>
            <person name="Brambilla E.M."/>
            <person name="Rohde M."/>
            <person name="Goker M."/>
            <person name="Woyke T."/>
            <person name="Bristow J."/>
            <person name="Eisen J.A."/>
            <person name="Markowitz V."/>
            <person name="Hugenholtz P."/>
            <person name="Kyrpides N.C."/>
            <person name="Klenk H.P."/>
            <person name="Detter J.C."/>
        </authorList>
    </citation>
    <scope>NUCLEOTIDE SEQUENCE [LARGE SCALE GENOMIC DNA]</scope>
    <source>
        <strain evidence="8">ATCC 33096 / DSM 2489 / 6091</strain>
    </source>
</reference>
<evidence type="ECO:0000256" key="1">
    <source>
        <dbReference type="ARBA" id="ARBA00001946"/>
    </source>
</evidence>
<dbReference type="HOGENOM" id="CLU_016950_6_0_12"/>
<dbReference type="FunFam" id="3.40.120.10:FF:000010">
    <property type="entry name" value="phosphomannomutase/phosphoglucomutase isoform X1"/>
    <property type="match status" value="1"/>
</dbReference>
<proteinExistence type="inferred from homology"/>
<comment type="similarity">
    <text evidence="2">Belongs to the phosphohexose mutase family.</text>
</comment>
<dbReference type="AlphaFoldDB" id="F2NUL7"/>
<dbReference type="InterPro" id="IPR005846">
    <property type="entry name" value="A-D-PHexomutase_a/b/a-III"/>
</dbReference>
<dbReference type="GO" id="GO:0005975">
    <property type="term" value="P:carbohydrate metabolic process"/>
    <property type="evidence" value="ECO:0007669"/>
    <property type="project" value="InterPro"/>
</dbReference>
<evidence type="ECO:0000256" key="2">
    <source>
        <dbReference type="ARBA" id="ARBA00010231"/>
    </source>
</evidence>
<dbReference type="KEGG" id="tsu:Tresu_0639"/>
<dbReference type="SUPFAM" id="SSF53738">
    <property type="entry name" value="Phosphoglucomutase, first 3 domains"/>
    <property type="match status" value="3"/>
</dbReference>
<sequence>MSELNLMKLQNGSDVRGIAIEGVEGEHVNLTDKAANLIGQAFVLWLEKKCGKKANELKIGIGRDARITGEKLALAAAEGISSTGAKVVNCGLATTPAMFMSIVFDQTKFDGSLMITASHLPFNRNGIKFFNVDGGLEHEDIEEILKTAQNLTPQKNSSPFAENFDLLSIYAEHLKQTICKELNSTESEKPLAGLKIVVDAGNGDAGFFVDKILIPLGANTEGSEFLEPDGMFPNHIPNPENKQAMQAIQKATVQNKADLGLIFDTDVDRMSAVFHTGEEVNRDSIIALFSAILAPDFPGSTIVTDSVTSDRLTFFLEKKLGLKHLRYMRGYKNVIDKCRELNEKGIVSPLAMETSGHGALKDNYYLDDGAFLAVKLISSLAKASKENKKIESFISELPPAGIEAECRFKIKAEDFKQYGKKVLEEFKSRAIKNKLNLPENFEGVRISFHDKNAEGWLLLRLSLHDPVMPLNIEGKTQKDKDAIVKTAKELLSGFELLDTTVLDN</sequence>
<dbReference type="InterPro" id="IPR016055">
    <property type="entry name" value="A-D-PHexomutase_a/b/a-I/II/III"/>
</dbReference>
<dbReference type="InterPro" id="IPR005841">
    <property type="entry name" value="Alpha-D-phosphohexomutase_SF"/>
</dbReference>
<gene>
    <name evidence="7" type="ordered locus">Tresu_0639</name>
</gene>
<dbReference type="Pfam" id="PF02879">
    <property type="entry name" value="PGM_PMM_II"/>
    <property type="match status" value="1"/>
</dbReference>
<dbReference type="Proteomes" id="UP000006852">
    <property type="component" value="Chromosome"/>
</dbReference>
<feature type="domain" description="Alpha-D-phosphohexomutase alpha/beta/alpha" evidence="4">
    <location>
        <begin position="9"/>
        <end position="150"/>
    </location>
</feature>
<evidence type="ECO:0000259" key="4">
    <source>
        <dbReference type="Pfam" id="PF02878"/>
    </source>
</evidence>
<dbReference type="STRING" id="869209.Tresu_0639"/>
<name>F2NUL7_TRES6</name>
<dbReference type="Gene3D" id="3.30.310.50">
    <property type="entry name" value="Alpha-D-phosphohexomutase, C-terminal domain"/>
    <property type="match status" value="1"/>
</dbReference>
<protein>
    <submittedName>
        <fullName evidence="7">Phosphoglucomutase/phosphomannomutase alpha/beta/alpha domain I</fullName>
    </submittedName>
</protein>
<feature type="domain" description="Alpha-D-phosphohexomutase alpha/beta/alpha" evidence="6">
    <location>
        <begin position="282"/>
        <end position="395"/>
    </location>
</feature>
<evidence type="ECO:0000313" key="7">
    <source>
        <dbReference type="EMBL" id="AEB13580.1"/>
    </source>
</evidence>
<reference evidence="8" key="2">
    <citation type="submission" date="2011-04" db="EMBL/GenBank/DDBJ databases">
        <title>The complete genome of chromosome of Treponema succinifaciens DSM 2489.</title>
        <authorList>
            <person name="Lucas S."/>
            <person name="Copeland A."/>
            <person name="Lapidus A."/>
            <person name="Bruce D."/>
            <person name="Goodwin L."/>
            <person name="Pitluck S."/>
            <person name="Peters L."/>
            <person name="Kyrpides N."/>
            <person name="Mavromatis K."/>
            <person name="Ivanova N."/>
            <person name="Ovchinnikova G."/>
            <person name="Teshima H."/>
            <person name="Detter J.C."/>
            <person name="Tapia R."/>
            <person name="Han C."/>
            <person name="Land M."/>
            <person name="Hauser L."/>
            <person name="Markowitz V."/>
            <person name="Cheng J.-F."/>
            <person name="Hugenholtz P."/>
            <person name="Woyke T."/>
            <person name="Wu D."/>
            <person name="Gronow S."/>
            <person name="Wellnitz S."/>
            <person name="Brambilla E."/>
            <person name="Klenk H.-P."/>
            <person name="Eisen J.A."/>
        </authorList>
    </citation>
    <scope>NUCLEOTIDE SEQUENCE [LARGE SCALE GENOMIC DNA]</scope>
    <source>
        <strain evidence="8">ATCC 33096 / DSM 2489 / 6091</strain>
    </source>
</reference>
<keyword evidence="8" id="KW-1185">Reference proteome</keyword>
<accession>F2NUL7</accession>
<dbReference type="PANTHER" id="PTHR42946:SF1">
    <property type="entry name" value="PHOSPHOGLUCOMUTASE (ALPHA-D-GLUCOSE-1,6-BISPHOSPHATE-DEPENDENT)"/>
    <property type="match status" value="1"/>
</dbReference>
<dbReference type="eggNOG" id="COG1109">
    <property type="taxonomic scope" value="Bacteria"/>
</dbReference>
<feature type="domain" description="Alpha-D-phosphohexomutase alpha/beta/alpha" evidence="5">
    <location>
        <begin position="170"/>
        <end position="276"/>
    </location>
</feature>
<dbReference type="GeneID" id="302997839"/>
<dbReference type="PRINTS" id="PR00509">
    <property type="entry name" value="PGMPMM"/>
</dbReference>
<evidence type="ECO:0000256" key="3">
    <source>
        <dbReference type="ARBA" id="ARBA00022553"/>
    </source>
</evidence>
<dbReference type="GO" id="GO:0004615">
    <property type="term" value="F:phosphomannomutase activity"/>
    <property type="evidence" value="ECO:0007669"/>
    <property type="project" value="TreeGrafter"/>
</dbReference>
<dbReference type="RefSeq" id="WP_013700887.1">
    <property type="nucleotide sequence ID" value="NC_015385.1"/>
</dbReference>
<dbReference type="CDD" id="cd03089">
    <property type="entry name" value="PMM_PGM"/>
    <property type="match status" value="1"/>
</dbReference>
<dbReference type="EMBL" id="CP002631">
    <property type="protein sequence ID" value="AEB13580.1"/>
    <property type="molecule type" value="Genomic_DNA"/>
</dbReference>
<evidence type="ECO:0000313" key="8">
    <source>
        <dbReference type="Proteomes" id="UP000006852"/>
    </source>
</evidence>
<evidence type="ECO:0000259" key="6">
    <source>
        <dbReference type="Pfam" id="PF02880"/>
    </source>
</evidence>
<dbReference type="InterPro" id="IPR050060">
    <property type="entry name" value="Phosphoglucosamine_mutase"/>
</dbReference>
<dbReference type="Pfam" id="PF02880">
    <property type="entry name" value="PGM_PMM_III"/>
    <property type="match status" value="1"/>
</dbReference>
<keyword evidence="3" id="KW-0597">Phosphoprotein</keyword>
<dbReference type="Gene3D" id="3.40.120.10">
    <property type="entry name" value="Alpha-D-Glucose-1,6-Bisphosphate, subunit A, domain 3"/>
    <property type="match status" value="3"/>
</dbReference>
<evidence type="ECO:0000259" key="5">
    <source>
        <dbReference type="Pfam" id="PF02879"/>
    </source>
</evidence>